<evidence type="ECO:0000313" key="3">
    <source>
        <dbReference type="Proteomes" id="UP000595140"/>
    </source>
</evidence>
<evidence type="ECO:0000256" key="1">
    <source>
        <dbReference type="SAM" id="MobiDB-lite"/>
    </source>
</evidence>
<dbReference type="AlphaFoldDB" id="A0A484KW00"/>
<gene>
    <name evidence="2" type="ORF">CCAM_LOCUS11286</name>
</gene>
<dbReference type="Proteomes" id="UP000595140">
    <property type="component" value="Unassembled WGS sequence"/>
</dbReference>
<organism evidence="2 3">
    <name type="scientific">Cuscuta campestris</name>
    <dbReference type="NCBI Taxonomy" id="132261"/>
    <lineage>
        <taxon>Eukaryota</taxon>
        <taxon>Viridiplantae</taxon>
        <taxon>Streptophyta</taxon>
        <taxon>Embryophyta</taxon>
        <taxon>Tracheophyta</taxon>
        <taxon>Spermatophyta</taxon>
        <taxon>Magnoliopsida</taxon>
        <taxon>eudicotyledons</taxon>
        <taxon>Gunneridae</taxon>
        <taxon>Pentapetalae</taxon>
        <taxon>asterids</taxon>
        <taxon>lamiids</taxon>
        <taxon>Solanales</taxon>
        <taxon>Convolvulaceae</taxon>
        <taxon>Cuscuteae</taxon>
        <taxon>Cuscuta</taxon>
        <taxon>Cuscuta subgen. Grammica</taxon>
        <taxon>Cuscuta sect. Cleistogrammica</taxon>
    </lineage>
</organism>
<reference evidence="2 3" key="1">
    <citation type="submission" date="2018-04" db="EMBL/GenBank/DDBJ databases">
        <authorList>
            <person name="Vogel A."/>
        </authorList>
    </citation>
    <scope>NUCLEOTIDE SEQUENCE [LARGE SCALE GENOMIC DNA]</scope>
</reference>
<sequence length="88" mass="9288">MEGGLQIHTHTLSRSSSGRPSVLRSSLCSALVPPSPTGQPAAAAAARSSAVIANQRRLPSSPSRRGFSRTRAAAFPSLFPIRAKFLQF</sequence>
<protein>
    <submittedName>
        <fullName evidence="2">Uncharacterized protein</fullName>
    </submittedName>
</protein>
<keyword evidence="3" id="KW-1185">Reference proteome</keyword>
<accession>A0A484KW00</accession>
<proteinExistence type="predicted"/>
<feature type="compositionally biased region" description="Low complexity" evidence="1">
    <location>
        <begin position="12"/>
        <end position="21"/>
    </location>
</feature>
<name>A0A484KW00_9ASTE</name>
<dbReference type="EMBL" id="OOIL02000791">
    <property type="protein sequence ID" value="VFQ69510.1"/>
    <property type="molecule type" value="Genomic_DNA"/>
</dbReference>
<feature type="region of interest" description="Disordered" evidence="1">
    <location>
        <begin position="1"/>
        <end position="21"/>
    </location>
</feature>
<evidence type="ECO:0000313" key="2">
    <source>
        <dbReference type="EMBL" id="VFQ69510.1"/>
    </source>
</evidence>